<evidence type="ECO:0000313" key="2">
    <source>
        <dbReference type="WBParaSite" id="Minc3s01067g20389"/>
    </source>
</evidence>
<dbReference type="WBParaSite" id="Minc3s01067g20389">
    <property type="protein sequence ID" value="Minc3s01067g20389"/>
    <property type="gene ID" value="Minc3s01067g20389"/>
</dbReference>
<accession>A0A914M2D6</accession>
<evidence type="ECO:0000313" key="1">
    <source>
        <dbReference type="Proteomes" id="UP000887563"/>
    </source>
</evidence>
<keyword evidence="1" id="KW-1185">Reference proteome</keyword>
<organism evidence="1 2">
    <name type="scientific">Meloidogyne incognita</name>
    <name type="common">Southern root-knot nematode worm</name>
    <name type="synonym">Oxyuris incognita</name>
    <dbReference type="NCBI Taxonomy" id="6306"/>
    <lineage>
        <taxon>Eukaryota</taxon>
        <taxon>Metazoa</taxon>
        <taxon>Ecdysozoa</taxon>
        <taxon>Nematoda</taxon>
        <taxon>Chromadorea</taxon>
        <taxon>Rhabditida</taxon>
        <taxon>Tylenchina</taxon>
        <taxon>Tylenchomorpha</taxon>
        <taxon>Tylenchoidea</taxon>
        <taxon>Meloidogynidae</taxon>
        <taxon>Meloidogyninae</taxon>
        <taxon>Meloidogyne</taxon>
        <taxon>Meloidogyne incognita group</taxon>
    </lineage>
</organism>
<reference evidence="2" key="1">
    <citation type="submission" date="2022-11" db="UniProtKB">
        <authorList>
            <consortium name="WormBaseParasite"/>
        </authorList>
    </citation>
    <scope>IDENTIFICATION</scope>
</reference>
<sequence length="61" mass="7105">MLTHVSEVLSSRYIFTLMFFASVDIMKEFLAFSKINFGIKFSFGSNNYTSASLQRFSIRDY</sequence>
<dbReference type="Proteomes" id="UP000887563">
    <property type="component" value="Unplaced"/>
</dbReference>
<dbReference type="AlphaFoldDB" id="A0A914M2D6"/>
<protein>
    <submittedName>
        <fullName evidence="2">Uncharacterized protein</fullName>
    </submittedName>
</protein>
<name>A0A914M2D6_MELIC</name>
<proteinExistence type="predicted"/>